<dbReference type="RefSeq" id="WP_214506320.1">
    <property type="nucleotide sequence ID" value="NZ_JAHEPS010000002.1"/>
</dbReference>
<dbReference type="Proteomes" id="UP001195903">
    <property type="component" value="Unassembled WGS sequence"/>
</dbReference>
<accession>A0ABS5V0W2</accession>
<reference evidence="2 3" key="1">
    <citation type="submission" date="2021-05" db="EMBL/GenBank/DDBJ databases">
        <title>Shewanella sp. JM162201.</title>
        <authorList>
            <person name="Xu S."/>
            <person name="Li A."/>
        </authorList>
    </citation>
    <scope>NUCLEOTIDE SEQUENCE [LARGE SCALE GENOMIC DNA]</scope>
    <source>
        <strain evidence="2 3">JM162201</strain>
    </source>
</reference>
<dbReference type="PROSITE" id="PS00409">
    <property type="entry name" value="PROKAR_NTER_METHYL"/>
    <property type="match status" value="1"/>
</dbReference>
<feature type="transmembrane region" description="Helical" evidence="1">
    <location>
        <begin position="12"/>
        <end position="34"/>
    </location>
</feature>
<keyword evidence="3" id="KW-1185">Reference proteome</keyword>
<keyword evidence="1" id="KW-0472">Membrane</keyword>
<organism evidence="2 3">
    <name type="scientific">Shewanella jiangmenensis</name>
    <dbReference type="NCBI Taxonomy" id="2837387"/>
    <lineage>
        <taxon>Bacteria</taxon>
        <taxon>Pseudomonadati</taxon>
        <taxon>Pseudomonadota</taxon>
        <taxon>Gammaproteobacteria</taxon>
        <taxon>Alteromonadales</taxon>
        <taxon>Shewanellaceae</taxon>
        <taxon>Shewanella</taxon>
    </lineage>
</organism>
<protein>
    <submittedName>
        <fullName evidence="2">Type II secretion system GspH family protein</fullName>
    </submittedName>
</protein>
<dbReference type="Pfam" id="PF07963">
    <property type="entry name" value="N_methyl"/>
    <property type="match status" value="1"/>
</dbReference>
<keyword evidence="1" id="KW-1133">Transmembrane helix</keyword>
<evidence type="ECO:0000256" key="1">
    <source>
        <dbReference type="SAM" id="Phobius"/>
    </source>
</evidence>
<comment type="caution">
    <text evidence="2">The sequence shown here is derived from an EMBL/GenBank/DDBJ whole genome shotgun (WGS) entry which is preliminary data.</text>
</comment>
<dbReference type="NCBIfam" id="TIGR02532">
    <property type="entry name" value="IV_pilin_GFxxxE"/>
    <property type="match status" value="1"/>
</dbReference>
<dbReference type="InterPro" id="IPR012902">
    <property type="entry name" value="N_methyl_site"/>
</dbReference>
<sequence length="280" mass="29569">MRMLRSRGFTLVEMVTVILVLGVLAVGVSSFIIFGTRIFVESSAVEQVTGESRYAIERMTRDIRAALPGSARLASGNSGSESWQCLELVPIAASSSYLSIGLASGPASKTATLFRDAPQTGIAVGQFAFVYPLAESDVYANPAGNLGKRFVVQKVTEASAADTIELEFATAVRFSEASPSRRIFLTGTPISYCFIGDVSGGDIKLWHFAGYGFSPTQPDVPAMRAGGQAALMAQGVVSAAPLSLLPSTLMNNAVIQLDAAFSVNGQSFGYQHQVQVINVP</sequence>
<evidence type="ECO:0000313" key="2">
    <source>
        <dbReference type="EMBL" id="MBT1444112.1"/>
    </source>
</evidence>
<proteinExistence type="predicted"/>
<dbReference type="EMBL" id="JAHEPS010000002">
    <property type="protein sequence ID" value="MBT1444112.1"/>
    <property type="molecule type" value="Genomic_DNA"/>
</dbReference>
<keyword evidence="1" id="KW-0812">Transmembrane</keyword>
<gene>
    <name evidence="2" type="ORF">KJI95_06185</name>
</gene>
<name>A0ABS5V0W2_9GAMM</name>
<evidence type="ECO:0000313" key="3">
    <source>
        <dbReference type="Proteomes" id="UP001195903"/>
    </source>
</evidence>